<sequence>MKPLYPSNFKQIFILFFLPLLLATPFYAFLIKMELSNDQINIICFLLWTSILIGLFFFISKRKKQSINYRFTLKGNPILAFLIIVVVSFEIGINIPLGKLIHTIFFSESHPGKGFSPFLIIGAVFFAPILEEFIFRGIVLRGLLSRYSPLKAILITGILFGLIHLNPAQIPQAIVLGIFFSWVYYFTNNLAVCILLHAVSNVTSLGFLYLINNMSFSMWYIFSIIFFLLFVFIVKLLYDKVKRNELIYNNTERTKEIQVQ</sequence>
<dbReference type="RefSeq" id="WP_200588214.1">
    <property type="nucleotide sequence ID" value="NZ_JAEHFY010000040.1"/>
</dbReference>
<feature type="transmembrane region" description="Helical" evidence="1">
    <location>
        <begin position="170"/>
        <end position="187"/>
    </location>
</feature>
<proteinExistence type="predicted"/>
<keyword evidence="3" id="KW-0482">Metalloprotease</keyword>
<gene>
    <name evidence="3" type="ORF">I5M32_16255</name>
</gene>
<feature type="transmembrane region" description="Helical" evidence="1">
    <location>
        <begin position="39"/>
        <end position="58"/>
    </location>
</feature>
<feature type="transmembrane region" description="Helical" evidence="1">
    <location>
        <begin position="217"/>
        <end position="238"/>
    </location>
</feature>
<dbReference type="GO" id="GO:0008237">
    <property type="term" value="F:metallopeptidase activity"/>
    <property type="evidence" value="ECO:0007669"/>
    <property type="project" value="UniProtKB-KW"/>
</dbReference>
<comment type="caution">
    <text evidence="3">The sequence shown here is derived from an EMBL/GenBank/DDBJ whole genome shotgun (WGS) entry which is preliminary data.</text>
</comment>
<dbReference type="PANTHER" id="PTHR36435:SF1">
    <property type="entry name" value="CAAX AMINO TERMINAL PROTEASE FAMILY PROTEIN"/>
    <property type="match status" value="1"/>
</dbReference>
<feature type="transmembrane region" description="Helical" evidence="1">
    <location>
        <begin position="194"/>
        <end position="211"/>
    </location>
</feature>
<feature type="transmembrane region" description="Helical" evidence="1">
    <location>
        <begin position="12"/>
        <end position="33"/>
    </location>
</feature>
<evidence type="ECO:0000313" key="3">
    <source>
        <dbReference type="EMBL" id="MBK0384520.1"/>
    </source>
</evidence>
<accession>A0ABS1BNR8</accession>
<dbReference type="PANTHER" id="PTHR36435">
    <property type="entry name" value="SLR1288 PROTEIN"/>
    <property type="match status" value="1"/>
</dbReference>
<keyword evidence="1" id="KW-1133">Transmembrane helix</keyword>
<dbReference type="InterPro" id="IPR052710">
    <property type="entry name" value="CAAX_protease"/>
</dbReference>
<feature type="transmembrane region" description="Helical" evidence="1">
    <location>
        <begin position="147"/>
        <end position="164"/>
    </location>
</feature>
<organism evidence="3 4">
    <name type="scientific">Pedobacter segetis</name>
    <dbReference type="NCBI Taxonomy" id="2793069"/>
    <lineage>
        <taxon>Bacteria</taxon>
        <taxon>Pseudomonadati</taxon>
        <taxon>Bacteroidota</taxon>
        <taxon>Sphingobacteriia</taxon>
        <taxon>Sphingobacteriales</taxon>
        <taxon>Sphingobacteriaceae</taxon>
        <taxon>Pedobacter</taxon>
    </lineage>
</organism>
<evidence type="ECO:0000256" key="1">
    <source>
        <dbReference type="SAM" id="Phobius"/>
    </source>
</evidence>
<evidence type="ECO:0000313" key="4">
    <source>
        <dbReference type="Proteomes" id="UP000660024"/>
    </source>
</evidence>
<dbReference type="Pfam" id="PF02517">
    <property type="entry name" value="Rce1-like"/>
    <property type="match status" value="1"/>
</dbReference>
<keyword evidence="1" id="KW-0472">Membrane</keyword>
<keyword evidence="4" id="KW-1185">Reference proteome</keyword>
<dbReference type="EMBL" id="JAEHFY010000040">
    <property type="protein sequence ID" value="MBK0384520.1"/>
    <property type="molecule type" value="Genomic_DNA"/>
</dbReference>
<feature type="transmembrane region" description="Helical" evidence="1">
    <location>
        <begin position="78"/>
        <end position="95"/>
    </location>
</feature>
<reference evidence="3 4" key="1">
    <citation type="submission" date="2020-12" db="EMBL/GenBank/DDBJ databases">
        <title>Bacterial novel species Pedobacter sp. SD-b isolated from soil.</title>
        <authorList>
            <person name="Jung H.-Y."/>
        </authorList>
    </citation>
    <scope>NUCLEOTIDE SEQUENCE [LARGE SCALE GENOMIC DNA]</scope>
    <source>
        <strain evidence="3 4">SD-b</strain>
    </source>
</reference>
<name>A0ABS1BNR8_9SPHI</name>
<evidence type="ECO:0000259" key="2">
    <source>
        <dbReference type="Pfam" id="PF02517"/>
    </source>
</evidence>
<keyword evidence="3" id="KW-0378">Hydrolase</keyword>
<protein>
    <submittedName>
        <fullName evidence="3">CPBP family intramembrane metalloprotease</fullName>
    </submittedName>
</protein>
<feature type="transmembrane region" description="Helical" evidence="1">
    <location>
        <begin position="115"/>
        <end position="135"/>
    </location>
</feature>
<keyword evidence="3" id="KW-0645">Protease</keyword>
<dbReference type="Proteomes" id="UP000660024">
    <property type="component" value="Unassembled WGS sequence"/>
</dbReference>
<dbReference type="InterPro" id="IPR003675">
    <property type="entry name" value="Rce1/LyrA-like_dom"/>
</dbReference>
<keyword evidence="1" id="KW-0812">Transmembrane</keyword>
<feature type="domain" description="CAAX prenyl protease 2/Lysostaphin resistance protein A-like" evidence="2">
    <location>
        <begin position="117"/>
        <end position="202"/>
    </location>
</feature>